<reference evidence="2" key="1">
    <citation type="submission" date="2022-11" db="UniProtKB">
        <authorList>
            <consortium name="WormBaseParasite"/>
        </authorList>
    </citation>
    <scope>IDENTIFICATION</scope>
</reference>
<sequence>MRGDYKAQHRSVPEMDDRKLQHILPCNLQSALRARNDNFNHVFKYYDNCPDYNFHSRSIHYINSHARNNYYNRSNHNINRHARNNYLNACYNDNNNDTTDFHFYNFRRD</sequence>
<keyword evidence="1" id="KW-1185">Reference proteome</keyword>
<dbReference type="WBParaSite" id="PSAMB.scaffold406size52615.g5379.t1">
    <property type="protein sequence ID" value="PSAMB.scaffold406size52615.g5379.t1"/>
    <property type="gene ID" value="PSAMB.scaffold406size52615.g5379"/>
</dbReference>
<name>A0A914WJU0_9BILA</name>
<evidence type="ECO:0000313" key="2">
    <source>
        <dbReference type="WBParaSite" id="PSAMB.scaffold406size52615.g5379.t1"/>
    </source>
</evidence>
<organism evidence="1 2">
    <name type="scientific">Plectus sambesii</name>
    <dbReference type="NCBI Taxonomy" id="2011161"/>
    <lineage>
        <taxon>Eukaryota</taxon>
        <taxon>Metazoa</taxon>
        <taxon>Ecdysozoa</taxon>
        <taxon>Nematoda</taxon>
        <taxon>Chromadorea</taxon>
        <taxon>Plectida</taxon>
        <taxon>Plectina</taxon>
        <taxon>Plectoidea</taxon>
        <taxon>Plectidae</taxon>
        <taxon>Plectus</taxon>
    </lineage>
</organism>
<proteinExistence type="predicted"/>
<dbReference type="Proteomes" id="UP000887566">
    <property type="component" value="Unplaced"/>
</dbReference>
<evidence type="ECO:0000313" key="1">
    <source>
        <dbReference type="Proteomes" id="UP000887566"/>
    </source>
</evidence>
<protein>
    <submittedName>
        <fullName evidence="2">Uncharacterized protein</fullName>
    </submittedName>
</protein>
<dbReference type="AlphaFoldDB" id="A0A914WJU0"/>
<accession>A0A914WJU0</accession>